<evidence type="ECO:0000313" key="2">
    <source>
        <dbReference type="Proteomes" id="UP001551695"/>
    </source>
</evidence>
<comment type="caution">
    <text evidence="1">The sequence shown here is derived from an EMBL/GenBank/DDBJ whole genome shotgun (WGS) entry which is preliminary data.</text>
</comment>
<dbReference type="Proteomes" id="UP001551695">
    <property type="component" value="Unassembled WGS sequence"/>
</dbReference>
<proteinExistence type="predicted"/>
<accession>A0ABV3FZ52</accession>
<dbReference type="EMBL" id="JBFAKC010000011">
    <property type="protein sequence ID" value="MEV0710702.1"/>
    <property type="molecule type" value="Genomic_DNA"/>
</dbReference>
<gene>
    <name evidence="1" type="ORF">AB0I48_24355</name>
</gene>
<protein>
    <submittedName>
        <fullName evidence="1">Uncharacterized protein</fullName>
    </submittedName>
</protein>
<name>A0ABV3FZ52_9NOCA</name>
<organism evidence="1 2">
    <name type="scientific">Nocardia aurea</name>
    <dbReference type="NCBI Taxonomy" id="2144174"/>
    <lineage>
        <taxon>Bacteria</taxon>
        <taxon>Bacillati</taxon>
        <taxon>Actinomycetota</taxon>
        <taxon>Actinomycetes</taxon>
        <taxon>Mycobacteriales</taxon>
        <taxon>Nocardiaceae</taxon>
        <taxon>Nocardia</taxon>
    </lineage>
</organism>
<reference evidence="1 2" key="1">
    <citation type="submission" date="2024-06" db="EMBL/GenBank/DDBJ databases">
        <title>The Natural Products Discovery Center: Release of the First 8490 Sequenced Strains for Exploring Actinobacteria Biosynthetic Diversity.</title>
        <authorList>
            <person name="Kalkreuter E."/>
            <person name="Kautsar S.A."/>
            <person name="Yang D."/>
            <person name="Bader C.D."/>
            <person name="Teijaro C.N."/>
            <person name="Fluegel L."/>
            <person name="Davis C.M."/>
            <person name="Simpson J.R."/>
            <person name="Lauterbach L."/>
            <person name="Steele A.D."/>
            <person name="Gui C."/>
            <person name="Meng S."/>
            <person name="Li G."/>
            <person name="Viehrig K."/>
            <person name="Ye F."/>
            <person name="Su P."/>
            <person name="Kiefer A.F."/>
            <person name="Nichols A."/>
            <person name="Cepeda A.J."/>
            <person name="Yan W."/>
            <person name="Fan B."/>
            <person name="Jiang Y."/>
            <person name="Adhikari A."/>
            <person name="Zheng C.-J."/>
            <person name="Schuster L."/>
            <person name="Cowan T.M."/>
            <person name="Smanski M.J."/>
            <person name="Chevrette M.G."/>
            <person name="De Carvalho L.P.S."/>
            <person name="Shen B."/>
        </authorList>
    </citation>
    <scope>NUCLEOTIDE SEQUENCE [LARGE SCALE GENOMIC DNA]</scope>
    <source>
        <strain evidence="1 2">NPDC050403</strain>
    </source>
</reference>
<dbReference type="RefSeq" id="WP_357786682.1">
    <property type="nucleotide sequence ID" value="NZ_JBFAKC010000011.1"/>
</dbReference>
<sequence length="100" mass="11307">MSFEIDPVRMREMANDVRRNADAIDVVKPIAGEQQTNARKLMKESNLATKLQESLQALDTVVGYHTTILRNFCTDTDYVAAIQEELDRANGAQLNQLEPR</sequence>
<keyword evidence="2" id="KW-1185">Reference proteome</keyword>
<evidence type="ECO:0000313" key="1">
    <source>
        <dbReference type="EMBL" id="MEV0710702.1"/>
    </source>
</evidence>